<evidence type="ECO:0000313" key="2">
    <source>
        <dbReference type="EMBL" id="TYB74815.1"/>
    </source>
</evidence>
<feature type="signal peptide" evidence="1">
    <location>
        <begin position="1"/>
        <end position="19"/>
    </location>
</feature>
<evidence type="ECO:0008006" key="4">
    <source>
        <dbReference type="Google" id="ProtNLM"/>
    </source>
</evidence>
<keyword evidence="3" id="KW-1185">Reference proteome</keyword>
<sequence length="202" mass="22711">MKIYKLFFLVVTVSLFVFSCSTDNEHIENKINESQLTNTLLKGLPTQKLIIGSNTYLLNSSGYHTKYTNGIFKYDFKYSSPVSFTYTETQSEFKISNPKNNEFVKLSELKILNNDKTSFTLETSSGFIIEDVVLEHNSNKICWPCIIIPLAGEVIETIIESVGDNYDSNCALAIEACEFGVQSIQIIDQGWFSSASCTVICK</sequence>
<evidence type="ECO:0000313" key="3">
    <source>
        <dbReference type="Proteomes" id="UP000324358"/>
    </source>
</evidence>
<dbReference type="OrthoDB" id="826204at2"/>
<gene>
    <name evidence="2" type="ORF">ES675_01385</name>
</gene>
<feature type="chain" id="PRO_5023115067" description="Lipoprotein" evidence="1">
    <location>
        <begin position="20"/>
        <end position="202"/>
    </location>
</feature>
<protein>
    <recommendedName>
        <fullName evidence="4">Lipoprotein</fullName>
    </recommendedName>
</protein>
<dbReference type="EMBL" id="VSKL01000001">
    <property type="protein sequence ID" value="TYB74815.1"/>
    <property type="molecule type" value="Genomic_DNA"/>
</dbReference>
<reference evidence="2 3" key="1">
    <citation type="submission" date="2019-08" db="EMBL/GenBank/DDBJ databases">
        <title>Genomes of Antarctic Bizionia species.</title>
        <authorList>
            <person name="Bowman J.P."/>
        </authorList>
    </citation>
    <scope>NUCLEOTIDE SEQUENCE [LARGE SCALE GENOMIC DNA]</scope>
    <source>
        <strain evidence="2 3">APA-1</strain>
    </source>
</reference>
<dbReference type="RefSeq" id="WP_066255073.1">
    <property type="nucleotide sequence ID" value="NZ_VSKL01000001.1"/>
</dbReference>
<keyword evidence="1" id="KW-0732">Signal</keyword>
<name>A0A5D0R1E8_9FLAO</name>
<dbReference type="Proteomes" id="UP000324358">
    <property type="component" value="Unassembled WGS sequence"/>
</dbReference>
<organism evidence="2 3">
    <name type="scientific">Bizionia algoritergicola</name>
    <dbReference type="NCBI Taxonomy" id="291187"/>
    <lineage>
        <taxon>Bacteria</taxon>
        <taxon>Pseudomonadati</taxon>
        <taxon>Bacteroidota</taxon>
        <taxon>Flavobacteriia</taxon>
        <taxon>Flavobacteriales</taxon>
        <taxon>Flavobacteriaceae</taxon>
        <taxon>Bizionia</taxon>
    </lineage>
</organism>
<evidence type="ECO:0000256" key="1">
    <source>
        <dbReference type="SAM" id="SignalP"/>
    </source>
</evidence>
<comment type="caution">
    <text evidence="2">The sequence shown here is derived from an EMBL/GenBank/DDBJ whole genome shotgun (WGS) entry which is preliminary data.</text>
</comment>
<accession>A0A5D0R1E8</accession>
<dbReference type="PROSITE" id="PS51257">
    <property type="entry name" value="PROKAR_LIPOPROTEIN"/>
    <property type="match status" value="1"/>
</dbReference>
<dbReference type="AlphaFoldDB" id="A0A5D0R1E8"/>
<proteinExistence type="predicted"/>